<proteinExistence type="predicted"/>
<feature type="compositionally biased region" description="Basic and acidic residues" evidence="1">
    <location>
        <begin position="1"/>
        <end position="15"/>
    </location>
</feature>
<comment type="caution">
    <text evidence="2">The sequence shown here is derived from an EMBL/GenBank/DDBJ whole genome shotgun (WGS) entry which is preliminary data.</text>
</comment>
<gene>
    <name evidence="2" type="ORF">LCGC14_1544640</name>
</gene>
<evidence type="ECO:0000313" key="2">
    <source>
        <dbReference type="EMBL" id="KKM60163.1"/>
    </source>
</evidence>
<reference evidence="2" key="1">
    <citation type="journal article" date="2015" name="Nature">
        <title>Complex archaea that bridge the gap between prokaryotes and eukaryotes.</title>
        <authorList>
            <person name="Spang A."/>
            <person name="Saw J.H."/>
            <person name="Jorgensen S.L."/>
            <person name="Zaremba-Niedzwiedzka K."/>
            <person name="Martijn J."/>
            <person name="Lind A.E."/>
            <person name="van Eijk R."/>
            <person name="Schleper C."/>
            <person name="Guy L."/>
            <person name="Ettema T.J."/>
        </authorList>
    </citation>
    <scope>NUCLEOTIDE SEQUENCE</scope>
</reference>
<name>A0A0F9IS29_9ZZZZ</name>
<dbReference type="EMBL" id="LAZR01011730">
    <property type="protein sequence ID" value="KKM60163.1"/>
    <property type="molecule type" value="Genomic_DNA"/>
</dbReference>
<protein>
    <submittedName>
        <fullName evidence="2">Uncharacterized protein</fullName>
    </submittedName>
</protein>
<evidence type="ECO:0000256" key="1">
    <source>
        <dbReference type="SAM" id="MobiDB-lite"/>
    </source>
</evidence>
<accession>A0A0F9IS29</accession>
<dbReference type="AlphaFoldDB" id="A0A0F9IS29"/>
<sequence length="130" mass="14894">MTRDLTDHVREKDEAEGPPMTHDIITNAEAGKIRAASENLKSMASDDEIIYEWAVYALRLLADRAVAMEIIEILLKNHTASDFHYQQPYCVHCHSSWDDEFIKDDRTEENHNKDCIVPKARALIAAVRND</sequence>
<organism evidence="2">
    <name type="scientific">marine sediment metagenome</name>
    <dbReference type="NCBI Taxonomy" id="412755"/>
    <lineage>
        <taxon>unclassified sequences</taxon>
        <taxon>metagenomes</taxon>
        <taxon>ecological metagenomes</taxon>
    </lineage>
</organism>
<feature type="region of interest" description="Disordered" evidence="1">
    <location>
        <begin position="1"/>
        <end position="22"/>
    </location>
</feature>